<dbReference type="GO" id="GO:0007156">
    <property type="term" value="P:homophilic cell adhesion via plasma membrane adhesion molecules"/>
    <property type="evidence" value="ECO:0007669"/>
    <property type="project" value="InterPro"/>
</dbReference>
<dbReference type="InterPro" id="IPR002126">
    <property type="entry name" value="Cadherin-like_dom"/>
</dbReference>
<keyword evidence="3" id="KW-1003">Cell membrane</keyword>
<dbReference type="PANTHER" id="PTHR24028:SF73">
    <property type="entry name" value="PROTOCADHERIN GAMMA-B3-RELATED"/>
    <property type="match status" value="1"/>
</dbReference>
<dbReference type="InterPro" id="IPR013164">
    <property type="entry name" value="Cadherin_N"/>
</dbReference>
<comment type="subcellular location">
    <subcellularLocation>
        <location evidence="2">Cell membrane</location>
        <topology evidence="2">Single-pass type I membrane protein</topology>
    </subcellularLocation>
</comment>
<feature type="region of interest" description="Disordered" evidence="13">
    <location>
        <begin position="923"/>
        <end position="952"/>
    </location>
</feature>
<feature type="domain" description="Cadherin" evidence="15">
    <location>
        <begin position="590"/>
        <end position="709"/>
    </location>
</feature>
<dbReference type="FunFam" id="2.60.40.60:FF:000004">
    <property type="entry name" value="Protocadherin 1 gamma 2"/>
    <property type="match status" value="1"/>
</dbReference>
<dbReference type="InterPro" id="IPR032455">
    <property type="entry name" value="Cadherin_C"/>
</dbReference>
<feature type="domain" description="Cadherin" evidence="15">
    <location>
        <begin position="273"/>
        <end position="377"/>
    </location>
</feature>
<dbReference type="SMART" id="SM00112">
    <property type="entry name" value="CA"/>
    <property type="match status" value="6"/>
</dbReference>
<keyword evidence="16" id="KW-1185">Reference proteome</keyword>
<feature type="domain" description="Cadherin" evidence="15">
    <location>
        <begin position="57"/>
        <end position="163"/>
    </location>
</feature>
<proteinExistence type="predicted"/>
<keyword evidence="10 14" id="KW-0472">Membrane</keyword>
<evidence type="ECO:0000256" key="9">
    <source>
        <dbReference type="ARBA" id="ARBA00022989"/>
    </source>
</evidence>
<evidence type="ECO:0000256" key="2">
    <source>
        <dbReference type="ARBA" id="ARBA00004251"/>
    </source>
</evidence>
<evidence type="ECO:0000256" key="11">
    <source>
        <dbReference type="ARBA" id="ARBA00023180"/>
    </source>
</evidence>
<keyword evidence="9 14" id="KW-1133">Transmembrane helix</keyword>
<dbReference type="InterPro" id="IPR015919">
    <property type="entry name" value="Cadherin-like_sf"/>
</dbReference>
<feature type="region of interest" description="Disordered" evidence="13">
    <location>
        <begin position="819"/>
        <end position="861"/>
    </location>
</feature>
<evidence type="ECO:0000313" key="18">
    <source>
        <dbReference type="Xenbase" id="XB-GENE-29087383"/>
    </source>
</evidence>
<feature type="domain" description="Cadherin" evidence="15">
    <location>
        <begin position="378"/>
        <end position="482"/>
    </location>
</feature>
<reference evidence="17" key="1">
    <citation type="submission" date="2025-08" db="UniProtKB">
        <authorList>
            <consortium name="RefSeq"/>
        </authorList>
    </citation>
    <scope>IDENTIFICATION</scope>
    <source>
        <strain evidence="17">Nigerian</strain>
        <tissue evidence="17">Liver and blood</tissue>
    </source>
</reference>
<dbReference type="InterPro" id="IPR031904">
    <property type="entry name" value="Cadherin_CBD"/>
</dbReference>
<dbReference type="FunFam" id="2.60.40.60:FF:000129">
    <property type="entry name" value="protocadherin alpha-C2 isoform X1"/>
    <property type="match status" value="1"/>
</dbReference>
<evidence type="ECO:0000256" key="4">
    <source>
        <dbReference type="ARBA" id="ARBA00022692"/>
    </source>
</evidence>
<feature type="compositionally biased region" description="Basic residues" evidence="13">
    <location>
        <begin position="942"/>
        <end position="952"/>
    </location>
</feature>
<evidence type="ECO:0000313" key="16">
    <source>
        <dbReference type="Proteomes" id="UP000008143"/>
    </source>
</evidence>
<keyword evidence="4 14" id="KW-0812">Transmembrane</keyword>
<organism evidence="16 17">
    <name type="scientific">Xenopus tropicalis</name>
    <name type="common">Western clawed frog</name>
    <name type="synonym">Silurana tropicalis</name>
    <dbReference type="NCBI Taxonomy" id="8364"/>
    <lineage>
        <taxon>Eukaryota</taxon>
        <taxon>Metazoa</taxon>
        <taxon>Chordata</taxon>
        <taxon>Craniata</taxon>
        <taxon>Vertebrata</taxon>
        <taxon>Euteleostomi</taxon>
        <taxon>Amphibia</taxon>
        <taxon>Batrachia</taxon>
        <taxon>Anura</taxon>
        <taxon>Pipoidea</taxon>
        <taxon>Pipidae</taxon>
        <taxon>Xenopodinae</taxon>
        <taxon>Xenopus</taxon>
        <taxon>Silurana</taxon>
    </lineage>
</organism>
<comment type="function">
    <text evidence="1">Potential calcium-dependent cell-adhesion protein. May be involved in the establishment and maintenance of specific neuronal connections in the brain.</text>
</comment>
<protein>
    <submittedName>
        <fullName evidence="17">Protocadherin gamma-B5 isoform X5</fullName>
    </submittedName>
</protein>
<evidence type="ECO:0000256" key="1">
    <source>
        <dbReference type="ARBA" id="ARBA00003436"/>
    </source>
</evidence>
<dbReference type="SUPFAM" id="SSF49313">
    <property type="entry name" value="Cadherin-like"/>
    <property type="match status" value="6"/>
</dbReference>
<dbReference type="InterPro" id="IPR020894">
    <property type="entry name" value="Cadherin_CS"/>
</dbReference>
<name>A0A8J0SGL4_XENTR</name>
<dbReference type="GO" id="GO:0005886">
    <property type="term" value="C:plasma membrane"/>
    <property type="evidence" value="ECO:0007669"/>
    <property type="project" value="UniProtKB-SubCell"/>
</dbReference>
<evidence type="ECO:0000259" key="15">
    <source>
        <dbReference type="PROSITE" id="PS50268"/>
    </source>
</evidence>
<evidence type="ECO:0000256" key="5">
    <source>
        <dbReference type="ARBA" id="ARBA00022729"/>
    </source>
</evidence>
<feature type="compositionally biased region" description="Polar residues" evidence="13">
    <location>
        <begin position="819"/>
        <end position="835"/>
    </location>
</feature>
<feature type="compositionally biased region" description="Polar residues" evidence="13">
    <location>
        <begin position="852"/>
        <end position="861"/>
    </location>
</feature>
<feature type="domain" description="Cadherin" evidence="15">
    <location>
        <begin position="164"/>
        <end position="272"/>
    </location>
</feature>
<dbReference type="Xenbase" id="XB-GENE-29087383">
    <property type="gene designation" value="pcdhgb2"/>
</dbReference>
<evidence type="ECO:0000256" key="14">
    <source>
        <dbReference type="SAM" id="Phobius"/>
    </source>
</evidence>
<sequence length="952" mass="104891">MFSSISFLYSVDLMDFLLNMEGLKLVTMVQSKGKRAEWTVKWQVIYFLSFCCLCRAVTAQLHYSIPEEEKKGYFVGNIAKDLGLKTQDLAKRKFRISSVTAEHFFNVNLENGNLYVAGRIDRESVCEMAPICLLRLKAVVENPLYVFHVEVEIQDINDNSPSFSRKNMDFEILENTPTGTRFVLGNAQDPDIGMNSLQTYKISENEFFKLSEKTSTDGRKYPELVLEKPLDREKQAALEIILTALDGGNPVKTGTAIIKISITDVNDNTPMFSKDVYPVNLPENAPVDTLVICLNATDADEGVNGHIVYSFSHISKIAQQTFTIDSHTGEIRTKGTLDFEITKAYEIIVEARDGGGLFSHTKVVIQVLDTNDNAPEIILTSVSNSIPEDSLPGTVVALIDIQDMDSGENGNVYCQITDSLPFALTSSSSNYYTLVTTGTLDREEMPGYNITIKATDRGSLPLSTTQTIRLVILDVNDNAPIFEQPSYVVYIPENNPSGSSIFQVQASDPDLDNNAKIVYSTVHKNASDVPVSSYISLNSITGVLYAQRPFDYEQMREFTIQIMAKDNGSPPLNSTVIVKICVTDRNDNSPKILYPSSVVEDSAQFEIVPRSANKGELIAKVVAVDADSGHNAWLSYEFLQGSEPSYFTIGRHTGEIRTLRVFQEKESLRHKVIVLVKDHGNPPRTSTINLNIVIAESYQQDIQEINTDFHKSNTSDLDIYLVVALAFISFLFTLTVMFVIISKCRKSAHAKPSMPGLYCQSPARFPGNFNNATLTLPYPYDVCIAVDTTEQEFAFLKTAQNVPVENLVDTVDSGIGNNSVTDSYSSDLSNQQAQPNADWRVSQAQRPGPSGAQPTEESGVWPNNQFETERLQAMILASANEAAEGSAIGGGTGTMGLSARYGPQFTLQHLPDYRQNIYIPGTTSTLTNAAGKGKSAAPSGGNKKKSGKKDKK</sequence>
<dbReference type="AGR" id="Xenbase:XB-GENE-29087383"/>
<keyword evidence="8" id="KW-0130">Cell adhesion</keyword>
<dbReference type="InterPro" id="IPR050174">
    <property type="entry name" value="Protocadherin/Cadherin-CA"/>
</dbReference>
<dbReference type="Proteomes" id="UP000008143">
    <property type="component" value="Chromosome 3"/>
</dbReference>
<dbReference type="FunFam" id="2.60.40.60:FF:000002">
    <property type="entry name" value="Protocadherin alpha 2"/>
    <property type="match status" value="1"/>
</dbReference>
<dbReference type="KEGG" id="xtr:101733947"/>
<dbReference type="FunFam" id="2.60.40.60:FF:000018">
    <property type="entry name" value="Protocadherin gamma c3"/>
    <property type="match status" value="1"/>
</dbReference>
<evidence type="ECO:0000256" key="6">
    <source>
        <dbReference type="ARBA" id="ARBA00022737"/>
    </source>
</evidence>
<dbReference type="AlphaFoldDB" id="A0A8J0SGL4"/>
<dbReference type="Pfam" id="PF15974">
    <property type="entry name" value="Cadherin_tail"/>
    <property type="match status" value="1"/>
</dbReference>
<dbReference type="FunFam" id="2.60.40.60:FF:000001">
    <property type="entry name" value="Protocadherin alpha 2"/>
    <property type="match status" value="1"/>
</dbReference>
<dbReference type="PROSITE" id="PS00232">
    <property type="entry name" value="CADHERIN_1"/>
    <property type="match status" value="3"/>
</dbReference>
<dbReference type="RefSeq" id="XP_012815153.2">
    <property type="nucleotide sequence ID" value="XM_012959699.3"/>
</dbReference>
<dbReference type="PANTHER" id="PTHR24028">
    <property type="entry name" value="CADHERIN-87A"/>
    <property type="match status" value="1"/>
</dbReference>
<gene>
    <name evidence="18" type="primary">pcdhgb2</name>
    <name evidence="17" type="synonym">LOC101733947</name>
</gene>
<keyword evidence="6" id="KW-0677">Repeat</keyword>
<dbReference type="CDD" id="cd11304">
    <property type="entry name" value="Cadherin_repeat"/>
    <property type="match status" value="6"/>
</dbReference>
<dbReference type="Pfam" id="PF08266">
    <property type="entry name" value="Cadherin_2"/>
    <property type="match status" value="1"/>
</dbReference>
<feature type="compositionally biased region" description="Low complexity" evidence="13">
    <location>
        <begin position="929"/>
        <end position="941"/>
    </location>
</feature>
<feature type="transmembrane region" description="Helical" evidence="14">
    <location>
        <begin position="719"/>
        <end position="741"/>
    </location>
</feature>
<evidence type="ECO:0000256" key="8">
    <source>
        <dbReference type="ARBA" id="ARBA00022889"/>
    </source>
</evidence>
<evidence type="ECO:0000256" key="13">
    <source>
        <dbReference type="SAM" id="MobiDB-lite"/>
    </source>
</evidence>
<dbReference type="Gene3D" id="2.60.40.60">
    <property type="entry name" value="Cadherins"/>
    <property type="match status" value="6"/>
</dbReference>
<dbReference type="PRINTS" id="PR00205">
    <property type="entry name" value="CADHERIN"/>
</dbReference>
<keyword evidence="5" id="KW-0732">Signal</keyword>
<dbReference type="GO" id="GO:0005509">
    <property type="term" value="F:calcium ion binding"/>
    <property type="evidence" value="ECO:0007669"/>
    <property type="project" value="UniProtKB-UniRule"/>
</dbReference>
<dbReference type="Pfam" id="PF16492">
    <property type="entry name" value="Cadherin_C_2"/>
    <property type="match status" value="1"/>
</dbReference>
<dbReference type="Pfam" id="PF00028">
    <property type="entry name" value="Cadherin"/>
    <property type="match status" value="5"/>
</dbReference>
<keyword evidence="7 12" id="KW-0106">Calcium</keyword>
<evidence type="ECO:0000256" key="3">
    <source>
        <dbReference type="ARBA" id="ARBA00022475"/>
    </source>
</evidence>
<accession>A0A8J0SGL4</accession>
<dbReference type="CTD" id="56103"/>
<keyword evidence="11" id="KW-0325">Glycoprotein</keyword>
<evidence type="ECO:0000256" key="12">
    <source>
        <dbReference type="PROSITE-ProRule" id="PRU00043"/>
    </source>
</evidence>
<evidence type="ECO:0000313" key="17">
    <source>
        <dbReference type="RefSeq" id="XP_012815153.2"/>
    </source>
</evidence>
<evidence type="ECO:0000256" key="7">
    <source>
        <dbReference type="ARBA" id="ARBA00022837"/>
    </source>
</evidence>
<dbReference type="PROSITE" id="PS50268">
    <property type="entry name" value="CADHERIN_2"/>
    <property type="match status" value="6"/>
</dbReference>
<evidence type="ECO:0000256" key="10">
    <source>
        <dbReference type="ARBA" id="ARBA00023136"/>
    </source>
</evidence>
<dbReference type="FunFam" id="2.60.40.60:FF:000006">
    <property type="entry name" value="Protocadherin alpha 2"/>
    <property type="match status" value="1"/>
</dbReference>
<feature type="domain" description="Cadherin" evidence="15">
    <location>
        <begin position="483"/>
        <end position="592"/>
    </location>
</feature>